<evidence type="ECO:0000313" key="3">
    <source>
        <dbReference type="EMBL" id="QJA77579.1"/>
    </source>
</evidence>
<reference evidence="1" key="1">
    <citation type="submission" date="2020-03" db="EMBL/GenBank/DDBJ databases">
        <title>The deep terrestrial virosphere.</title>
        <authorList>
            <person name="Holmfeldt K."/>
            <person name="Nilsson E."/>
            <person name="Simone D."/>
            <person name="Lopez-Fernandez M."/>
            <person name="Wu X."/>
            <person name="de Brujin I."/>
            <person name="Lundin D."/>
            <person name="Andersson A."/>
            <person name="Bertilsson S."/>
            <person name="Dopson M."/>
        </authorList>
    </citation>
    <scope>NUCLEOTIDE SEQUENCE</scope>
    <source>
        <strain evidence="3">MM415A01278</strain>
        <strain evidence="2">MM415B01009</strain>
        <strain evidence="1">TM448A00108</strain>
    </source>
</reference>
<protein>
    <submittedName>
        <fullName evidence="1">Uncharacterized protein</fullName>
    </submittedName>
</protein>
<evidence type="ECO:0000313" key="2">
    <source>
        <dbReference type="EMBL" id="QJA61014.1"/>
    </source>
</evidence>
<proteinExistence type="predicted"/>
<gene>
    <name evidence="3" type="ORF">MM415A01278_0016</name>
    <name evidence="2" type="ORF">MM415B01009_0015</name>
    <name evidence="1" type="ORF">TM448A00108_0035</name>
</gene>
<name>A0A6H1ZA49_9ZZZZ</name>
<dbReference type="EMBL" id="MT142290">
    <property type="protein sequence ID" value="QJA77579.1"/>
    <property type="molecule type" value="Genomic_DNA"/>
</dbReference>
<evidence type="ECO:0000313" key="1">
    <source>
        <dbReference type="EMBL" id="QJA44408.1"/>
    </source>
</evidence>
<dbReference type="EMBL" id="MT141428">
    <property type="protein sequence ID" value="QJA61014.1"/>
    <property type="molecule type" value="Genomic_DNA"/>
</dbReference>
<accession>A0A6H1ZA49</accession>
<organism evidence="1">
    <name type="scientific">viral metagenome</name>
    <dbReference type="NCBI Taxonomy" id="1070528"/>
    <lineage>
        <taxon>unclassified sequences</taxon>
        <taxon>metagenomes</taxon>
        <taxon>organismal metagenomes</taxon>
    </lineage>
</organism>
<dbReference type="EMBL" id="MT143976">
    <property type="protein sequence ID" value="QJA44408.1"/>
    <property type="molecule type" value="Genomic_DNA"/>
</dbReference>
<sequence length="307" mass="35728">MKSKIIEKILGKKFDKFLSTIEDEKVKELVAENTIITGGAIASFLLGEEVNDYDMYFRNLDTTLKVAHYYVDKFCKENDGLKYKYNERISIKPTVLNKDNRVKIIAKSVGVVGADQVEEYQYFESLDPGDPQTDEFVEDALYAFKNRSRAKKGEYKPIFMTTNAITLSDSVQLVIRFYGEPEEIHENYDFVHCTNYWTSWERELVLRPEALESLLLKDLRYVGSLYPLTSIMRIRKFVKRGWSINAGQILKIALNLNKFDLSDPKILEDQLIGVDISYFNELLHRLNTKDTDKIDEIYVCQLIDEIF</sequence>
<dbReference type="Pfam" id="PF26128">
    <property type="entry name" value="Gad2"/>
    <property type="match status" value="1"/>
</dbReference>
<dbReference type="AlphaFoldDB" id="A0A6H1ZA49"/>